<sequence>MRGNSNNLAIMIVLNIVGVMLVLGAILVVLRGLGWVQQIPEYVTWAMLLLSLGIGILGGIRSAR</sequence>
<accession>A0A0C1VEA6</accession>
<dbReference type="EMBL" id="JTHE02000002">
    <property type="protein sequence ID" value="NEV65951.1"/>
    <property type="molecule type" value="Genomic_DNA"/>
</dbReference>
<reference evidence="1" key="2">
    <citation type="journal article" date="2015" name="Genome Announc.">
        <title>Draft Genome Sequence of Filamentous Marine Cyanobacterium Lyngbya confervoides Strain BDU141951.</title>
        <authorList>
            <person name="Chandrababunaidu M.M."/>
            <person name="Sen D."/>
            <person name="Tripathy S."/>
        </authorList>
    </citation>
    <scope>NUCLEOTIDE SEQUENCE</scope>
    <source>
        <strain evidence="1">BDU141951</strain>
    </source>
</reference>
<protein>
    <submittedName>
        <fullName evidence="1">Uncharacterized protein</fullName>
    </submittedName>
</protein>
<organism evidence="1">
    <name type="scientific">Lyngbya confervoides BDU141951</name>
    <dbReference type="NCBI Taxonomy" id="1574623"/>
    <lineage>
        <taxon>Bacteria</taxon>
        <taxon>Bacillati</taxon>
        <taxon>Cyanobacteriota</taxon>
        <taxon>Cyanophyceae</taxon>
        <taxon>Oscillatoriophycideae</taxon>
        <taxon>Oscillatoriales</taxon>
        <taxon>Microcoleaceae</taxon>
        <taxon>Lyngbya</taxon>
    </lineage>
</organism>
<gene>
    <name evidence="1" type="ORF">QQ91_002350</name>
</gene>
<evidence type="ECO:0000313" key="1">
    <source>
        <dbReference type="EMBL" id="NEV65951.1"/>
    </source>
</evidence>
<dbReference type="AlphaFoldDB" id="A0A0C1VEA6"/>
<reference evidence="1" key="1">
    <citation type="submission" date="2014-11" db="EMBL/GenBank/DDBJ databases">
        <authorList>
            <person name="Malar M.C."/>
            <person name="Sen D."/>
            <person name="Tripathy S."/>
        </authorList>
    </citation>
    <scope>NUCLEOTIDE SEQUENCE</scope>
    <source>
        <strain evidence="1">BDU141951</strain>
    </source>
</reference>
<comment type="caution">
    <text evidence="1">The sequence shown here is derived from an EMBL/GenBank/DDBJ whole genome shotgun (WGS) entry which is preliminary data.</text>
</comment>
<proteinExistence type="predicted"/>
<name>A0A0C1VEA6_9CYAN</name>
<reference evidence="1" key="3">
    <citation type="submission" date="2020-02" db="EMBL/GenBank/DDBJ databases">
        <authorList>
            <person name="Sarangi A.N."/>
            <person name="Ghosh S."/>
            <person name="Mukherjee M."/>
            <person name="Tripathy S."/>
        </authorList>
    </citation>
    <scope>NUCLEOTIDE SEQUENCE</scope>
    <source>
        <strain evidence="1">BDU141951</strain>
    </source>
</reference>